<evidence type="ECO:0000313" key="13">
    <source>
        <dbReference type="Proteomes" id="UP001237917"/>
    </source>
</evidence>
<sequence length="97" mass="11041">QQGYVRVRIDGEMYDVEELPELNKNKKHDIDVVIDRLVIKEGIRARLADSLETALRLTEGYALVDIIGGEEILFSEHYACPLCGFTVGELEPRLFSF</sequence>
<name>A0AAW6YGD2_9STRE</name>
<accession>A0AAW6YGD2</accession>
<evidence type="ECO:0000256" key="6">
    <source>
        <dbReference type="ARBA" id="ARBA00022769"/>
    </source>
</evidence>
<keyword evidence="6" id="KW-0228">DNA excision</keyword>
<protein>
    <submittedName>
        <fullName evidence="12">Excinuclease ABC subunit UvrA</fullName>
    </submittedName>
</protein>
<dbReference type="GO" id="GO:0005524">
    <property type="term" value="F:ATP binding"/>
    <property type="evidence" value="ECO:0007669"/>
    <property type="project" value="UniProtKB-KW"/>
</dbReference>
<evidence type="ECO:0000256" key="3">
    <source>
        <dbReference type="ARBA" id="ARBA00022737"/>
    </source>
</evidence>
<comment type="caution">
    <text evidence="12">The sequence shown here is derived from an EMBL/GenBank/DDBJ whole genome shotgun (WGS) entry which is preliminary data.</text>
</comment>
<dbReference type="GO" id="GO:0004518">
    <property type="term" value="F:nuclease activity"/>
    <property type="evidence" value="ECO:0007669"/>
    <property type="project" value="UniProtKB-KW"/>
</dbReference>
<dbReference type="AlphaFoldDB" id="A0AAW6YGD2"/>
<organism evidence="12 13">
    <name type="scientific">Streptococcus pasteurianus</name>
    <dbReference type="NCBI Taxonomy" id="197614"/>
    <lineage>
        <taxon>Bacteria</taxon>
        <taxon>Bacillati</taxon>
        <taxon>Bacillota</taxon>
        <taxon>Bacilli</taxon>
        <taxon>Lactobacillales</taxon>
        <taxon>Streptococcaceae</taxon>
        <taxon>Streptococcus</taxon>
    </lineage>
</organism>
<dbReference type="PANTHER" id="PTHR43152:SF3">
    <property type="entry name" value="UVRABC SYSTEM PROTEIN A"/>
    <property type="match status" value="1"/>
</dbReference>
<evidence type="ECO:0000256" key="4">
    <source>
        <dbReference type="ARBA" id="ARBA00022741"/>
    </source>
</evidence>
<evidence type="ECO:0000256" key="10">
    <source>
        <dbReference type="ARBA" id="ARBA00023204"/>
    </source>
</evidence>
<evidence type="ECO:0000256" key="7">
    <source>
        <dbReference type="ARBA" id="ARBA00022840"/>
    </source>
</evidence>
<dbReference type="PANTHER" id="PTHR43152">
    <property type="entry name" value="UVRABC SYSTEM PROTEIN A"/>
    <property type="match status" value="1"/>
</dbReference>
<proteinExistence type="predicted"/>
<evidence type="ECO:0000256" key="5">
    <source>
        <dbReference type="ARBA" id="ARBA00022763"/>
    </source>
</evidence>
<evidence type="ECO:0000256" key="8">
    <source>
        <dbReference type="ARBA" id="ARBA00022881"/>
    </source>
</evidence>
<dbReference type="Proteomes" id="UP001237917">
    <property type="component" value="Unassembled WGS sequence"/>
</dbReference>
<dbReference type="GO" id="GO:0006281">
    <property type="term" value="P:DNA repair"/>
    <property type="evidence" value="ECO:0007669"/>
    <property type="project" value="UniProtKB-KW"/>
</dbReference>
<keyword evidence="9" id="KW-0238">DNA-binding</keyword>
<evidence type="ECO:0000313" key="12">
    <source>
        <dbReference type="EMBL" id="MDK7294154.1"/>
    </source>
</evidence>
<dbReference type="GO" id="GO:0003677">
    <property type="term" value="F:DNA binding"/>
    <property type="evidence" value="ECO:0007669"/>
    <property type="project" value="UniProtKB-KW"/>
</dbReference>
<keyword evidence="3" id="KW-0677">Repeat</keyword>
<keyword evidence="2" id="KW-0963">Cytoplasm</keyword>
<keyword evidence="7" id="KW-0067">ATP-binding</keyword>
<gene>
    <name evidence="12" type="ORF">QP487_12110</name>
</gene>
<dbReference type="Pfam" id="PF17760">
    <property type="entry name" value="UvrA_inter"/>
    <property type="match status" value="1"/>
</dbReference>
<feature type="non-terminal residue" evidence="12">
    <location>
        <position position="1"/>
    </location>
</feature>
<dbReference type="Gene3D" id="3.30.190.20">
    <property type="match status" value="1"/>
</dbReference>
<feature type="domain" description="UvrA interaction" evidence="11">
    <location>
        <begin position="1"/>
        <end position="66"/>
    </location>
</feature>
<evidence type="ECO:0000259" key="11">
    <source>
        <dbReference type="Pfam" id="PF17760"/>
    </source>
</evidence>
<evidence type="ECO:0000256" key="2">
    <source>
        <dbReference type="ARBA" id="ARBA00022490"/>
    </source>
</evidence>
<keyword evidence="4" id="KW-0547">Nucleotide-binding</keyword>
<evidence type="ECO:0000256" key="9">
    <source>
        <dbReference type="ARBA" id="ARBA00023125"/>
    </source>
</evidence>
<keyword evidence="10" id="KW-0234">DNA repair</keyword>
<evidence type="ECO:0000256" key="1">
    <source>
        <dbReference type="ARBA" id="ARBA00004496"/>
    </source>
</evidence>
<dbReference type="EMBL" id="JASOPU010000212">
    <property type="protein sequence ID" value="MDK7294154.1"/>
    <property type="molecule type" value="Genomic_DNA"/>
</dbReference>
<comment type="subcellular location">
    <subcellularLocation>
        <location evidence="1">Cytoplasm</location>
    </subcellularLocation>
</comment>
<keyword evidence="8" id="KW-0267">Excision nuclease</keyword>
<keyword evidence="5" id="KW-0227">DNA damage</keyword>
<feature type="non-terminal residue" evidence="12">
    <location>
        <position position="97"/>
    </location>
</feature>
<reference evidence="12" key="1">
    <citation type="submission" date="2023-05" db="EMBL/GenBank/DDBJ databases">
        <title>Cataloging the Phylogenetic Diversity of Human Bladder Bacteria.</title>
        <authorList>
            <person name="Du J."/>
        </authorList>
    </citation>
    <scope>NUCLEOTIDE SEQUENCE</scope>
    <source>
        <strain evidence="12">UMB0765</strain>
    </source>
</reference>
<dbReference type="GO" id="GO:0005737">
    <property type="term" value="C:cytoplasm"/>
    <property type="evidence" value="ECO:0007669"/>
    <property type="project" value="UniProtKB-SubCell"/>
</dbReference>
<dbReference type="InterPro" id="IPR041102">
    <property type="entry name" value="UvrA_inter"/>
</dbReference>